<keyword evidence="6" id="KW-1185">Reference proteome</keyword>
<dbReference type="SMART" id="SM00563">
    <property type="entry name" value="PlsC"/>
    <property type="match status" value="1"/>
</dbReference>
<reference evidence="5 6" key="1">
    <citation type="submission" date="2019-02" db="EMBL/GenBank/DDBJ databases">
        <title>Genomic Encyclopedia of Type Strains, Phase IV (KMG-IV): sequencing the most valuable type-strain genomes for metagenomic binning, comparative biology and taxonomic classification.</title>
        <authorList>
            <person name="Goeker M."/>
        </authorList>
    </citation>
    <scope>NUCLEOTIDE SEQUENCE [LARGE SCALE GENOMIC DNA]</scope>
    <source>
        <strain evidence="5 6">DSM 105135</strain>
    </source>
</reference>
<feature type="domain" description="Phospholipid/glycerol acyltransferase" evidence="4">
    <location>
        <begin position="44"/>
        <end position="153"/>
    </location>
</feature>
<dbReference type="EMBL" id="SHKX01000012">
    <property type="protein sequence ID" value="RZU45001.1"/>
    <property type="molecule type" value="Genomic_DNA"/>
</dbReference>
<comment type="pathway">
    <text evidence="1">Lipid metabolism.</text>
</comment>
<proteinExistence type="predicted"/>
<evidence type="ECO:0000256" key="2">
    <source>
        <dbReference type="ARBA" id="ARBA00022679"/>
    </source>
</evidence>
<dbReference type="PANTHER" id="PTHR10434:SF9">
    <property type="entry name" value="PHOSPHOLIPID_GLYCEROL ACYLTRANSFERASE DOMAIN-CONTAINING PROTEIN"/>
    <property type="match status" value="1"/>
</dbReference>
<evidence type="ECO:0000259" key="4">
    <source>
        <dbReference type="SMART" id="SM00563"/>
    </source>
</evidence>
<name>A0A4Q7Z5B0_9GAMM</name>
<dbReference type="OrthoDB" id="9796839at2"/>
<evidence type="ECO:0000256" key="1">
    <source>
        <dbReference type="ARBA" id="ARBA00005189"/>
    </source>
</evidence>
<dbReference type="GO" id="GO:0003841">
    <property type="term" value="F:1-acylglycerol-3-phosphate O-acyltransferase activity"/>
    <property type="evidence" value="ECO:0007669"/>
    <property type="project" value="TreeGrafter"/>
</dbReference>
<dbReference type="GO" id="GO:0006654">
    <property type="term" value="P:phosphatidic acid biosynthetic process"/>
    <property type="evidence" value="ECO:0007669"/>
    <property type="project" value="TreeGrafter"/>
</dbReference>
<dbReference type="RefSeq" id="WP_130412929.1">
    <property type="nucleotide sequence ID" value="NZ_SHKX01000012.1"/>
</dbReference>
<comment type="caution">
    <text evidence="5">The sequence shown here is derived from an EMBL/GenBank/DDBJ whole genome shotgun (WGS) entry which is preliminary data.</text>
</comment>
<dbReference type="AlphaFoldDB" id="A0A4Q7Z5B0"/>
<dbReference type="PANTHER" id="PTHR10434">
    <property type="entry name" value="1-ACYL-SN-GLYCEROL-3-PHOSPHATE ACYLTRANSFERASE"/>
    <property type="match status" value="1"/>
</dbReference>
<organism evidence="5 6">
    <name type="scientific">Fluviicoccus keumensis</name>
    <dbReference type="NCBI Taxonomy" id="1435465"/>
    <lineage>
        <taxon>Bacteria</taxon>
        <taxon>Pseudomonadati</taxon>
        <taxon>Pseudomonadota</taxon>
        <taxon>Gammaproteobacteria</taxon>
        <taxon>Moraxellales</taxon>
        <taxon>Moraxellaceae</taxon>
        <taxon>Fluviicoccus</taxon>
    </lineage>
</organism>
<evidence type="ECO:0000313" key="6">
    <source>
        <dbReference type="Proteomes" id="UP000292423"/>
    </source>
</evidence>
<dbReference type="Proteomes" id="UP000292423">
    <property type="component" value="Unassembled WGS sequence"/>
</dbReference>
<evidence type="ECO:0000256" key="3">
    <source>
        <dbReference type="ARBA" id="ARBA00023315"/>
    </source>
</evidence>
<protein>
    <submittedName>
        <fullName evidence="5">1-acyl-sn-glycerol-3-phosphate acyltransferase</fullName>
    </submittedName>
</protein>
<dbReference type="Pfam" id="PF01553">
    <property type="entry name" value="Acyltransferase"/>
    <property type="match status" value="1"/>
</dbReference>
<dbReference type="InterPro" id="IPR002123">
    <property type="entry name" value="Plipid/glycerol_acylTrfase"/>
</dbReference>
<sequence>MAMYTLGDRVPQRGNLFSKTVGAAMLKAIGWRVVGDFPNVPKAVMVVVPHTSNFDAYIALAATWAIGLDITMMVKHTVFVWPFGPLLHGLGFSPVNREDAKNLVGVSARKFRETDKLIMGIAPEGTRHSAKQWKSGFMRIALEAGVPVMMTGFDYRKKQVIFLGRFDPTGDIEADIPKIIAMFKEVYPRIPERLSEPLKEIQGK</sequence>
<keyword evidence="2 5" id="KW-0808">Transferase</keyword>
<gene>
    <name evidence="5" type="ORF">EV700_1808</name>
</gene>
<accession>A0A4Q7Z5B0</accession>
<evidence type="ECO:0000313" key="5">
    <source>
        <dbReference type="EMBL" id="RZU45001.1"/>
    </source>
</evidence>
<keyword evidence="3 5" id="KW-0012">Acyltransferase</keyword>
<dbReference type="SUPFAM" id="SSF69593">
    <property type="entry name" value="Glycerol-3-phosphate (1)-acyltransferase"/>
    <property type="match status" value="1"/>
</dbReference>